<evidence type="ECO:0000313" key="4">
    <source>
        <dbReference type="Proteomes" id="UP000254841"/>
    </source>
</evidence>
<keyword evidence="2" id="KW-0472">Membrane</keyword>
<keyword evidence="3" id="KW-0808">Transferase</keyword>
<dbReference type="RefSeq" id="WP_258552270.1">
    <property type="nucleotide sequence ID" value="NZ_UGHV01000001.1"/>
</dbReference>
<sequence length="540" mass="59737">MPRYTKALLQDLLDHAYYAHNRAGAISEQNLDPLLVVYENSHRANLPAIALVCALFAYGSVGAIVGFLRRLDFGLLGGDSVLGRQCGSVALCGKGTTTKVANLPPFLQSYTVPTTTPRILEEENQAECENAISLESTFEKSYDCGANALSLSLRALAQDKARQSTSTKNTKRSFFRKVDSSNDYSASTKAMDCHATAGAVSRNDDKKVDSSASHNDSSTATILNDSAQDSRIFENKAQSITAPQAKVDSSFETMDCHALPSDKARNDDKKVDSRNFTQNAENVFCSQAARRQDFEARIVALQGESRAHTLAYVTADSPQQSAILAQKPTPKPSKAESSRLENILHTTFPYYRFQTSDDVKLLFASLACIIDQGGLESTFAHKATPLAIINALHQAIYLHASRILASPLYAPFFTQDYRARFLASKTFSQGFSFLVGVSPSSPLKRWLMFLRWLVRKDHIDLGLWQDLVSPSDLLLPLDTHTLRVSRALSLLKRKSYDRKAVLEVSIALRRFCPHDPIRYDFALYRLGQSGELATMIARLK</sequence>
<feature type="region of interest" description="Disordered" evidence="1">
    <location>
        <begin position="199"/>
        <end position="223"/>
    </location>
</feature>
<protein>
    <submittedName>
        <fullName evidence="3">Glycosyltransferase</fullName>
        <ecNumber evidence="3">2.4.1.-</ecNumber>
    </submittedName>
</protein>
<dbReference type="NCBIfam" id="TIGR02757">
    <property type="entry name" value="TIGR02757 family protein"/>
    <property type="match status" value="1"/>
</dbReference>
<feature type="compositionally biased region" description="Polar residues" evidence="1">
    <location>
        <begin position="210"/>
        <end position="223"/>
    </location>
</feature>
<dbReference type="InterPro" id="IPR014127">
    <property type="entry name" value="CHP02757"/>
</dbReference>
<proteinExistence type="predicted"/>
<organism evidence="3 4">
    <name type="scientific">Helicobacter canis</name>
    <dbReference type="NCBI Taxonomy" id="29419"/>
    <lineage>
        <taxon>Bacteria</taxon>
        <taxon>Pseudomonadati</taxon>
        <taxon>Campylobacterota</taxon>
        <taxon>Epsilonproteobacteria</taxon>
        <taxon>Campylobacterales</taxon>
        <taxon>Helicobacteraceae</taxon>
        <taxon>Helicobacter</taxon>
    </lineage>
</organism>
<evidence type="ECO:0000313" key="3">
    <source>
        <dbReference type="EMBL" id="STO97918.1"/>
    </source>
</evidence>
<evidence type="ECO:0000256" key="2">
    <source>
        <dbReference type="SAM" id="Phobius"/>
    </source>
</evidence>
<keyword evidence="2" id="KW-0812">Transmembrane</keyword>
<dbReference type="EMBL" id="UGHV01000001">
    <property type="protein sequence ID" value="STO97918.1"/>
    <property type="molecule type" value="Genomic_DNA"/>
</dbReference>
<keyword evidence="2" id="KW-1133">Transmembrane helix</keyword>
<dbReference type="GO" id="GO:0016757">
    <property type="term" value="F:glycosyltransferase activity"/>
    <property type="evidence" value="ECO:0007669"/>
    <property type="project" value="UniProtKB-KW"/>
</dbReference>
<dbReference type="Proteomes" id="UP000254841">
    <property type="component" value="Unassembled WGS sequence"/>
</dbReference>
<dbReference type="EC" id="2.4.1.-" evidence="3"/>
<reference evidence="3 4" key="1">
    <citation type="submission" date="2018-06" db="EMBL/GenBank/DDBJ databases">
        <authorList>
            <consortium name="Pathogen Informatics"/>
            <person name="Doyle S."/>
        </authorList>
    </citation>
    <scope>NUCLEOTIDE SEQUENCE [LARGE SCALE GENOMIC DNA]</scope>
    <source>
        <strain evidence="3 4">NCTC12410</strain>
    </source>
</reference>
<dbReference type="Pfam" id="PF09674">
    <property type="entry name" value="DUF2400"/>
    <property type="match status" value="1"/>
</dbReference>
<dbReference type="AlphaFoldDB" id="A0A377J6C4"/>
<gene>
    <name evidence="3" type="ORF">NCTC12410_01759</name>
</gene>
<evidence type="ECO:0000256" key="1">
    <source>
        <dbReference type="SAM" id="MobiDB-lite"/>
    </source>
</evidence>
<accession>A0A377J6C4</accession>
<name>A0A377J6C4_9HELI</name>
<feature type="transmembrane region" description="Helical" evidence="2">
    <location>
        <begin position="48"/>
        <end position="68"/>
    </location>
</feature>
<keyword evidence="3" id="KW-0328">Glycosyltransferase</keyword>